<dbReference type="OrthoDB" id="9926142at2"/>
<sequence>MKKLVLNLLMVGVALTGSPAAVAAGPGVGTGPGTGVVTPMTDSFWTGWRLIASDRSWWDGHLFCRWQRDYVQFSPQTGEYVVRQTQTTVTGGYPCPAP</sequence>
<evidence type="ECO:0000313" key="3">
    <source>
        <dbReference type="Proteomes" id="UP000197208"/>
    </source>
</evidence>
<evidence type="ECO:0000313" key="2">
    <source>
        <dbReference type="EMBL" id="OWL97654.1"/>
    </source>
</evidence>
<dbReference type="RefSeq" id="WP_088247463.1">
    <property type="nucleotide sequence ID" value="NZ_BNAM01000002.1"/>
</dbReference>
<evidence type="ECO:0000256" key="1">
    <source>
        <dbReference type="SAM" id="SignalP"/>
    </source>
</evidence>
<dbReference type="AlphaFoldDB" id="A0A246BPT1"/>
<organism evidence="2 3">
    <name type="scientific">Deinococcus indicus</name>
    <dbReference type="NCBI Taxonomy" id="223556"/>
    <lineage>
        <taxon>Bacteria</taxon>
        <taxon>Thermotogati</taxon>
        <taxon>Deinococcota</taxon>
        <taxon>Deinococci</taxon>
        <taxon>Deinococcales</taxon>
        <taxon>Deinococcaceae</taxon>
        <taxon>Deinococcus</taxon>
    </lineage>
</organism>
<gene>
    <name evidence="2" type="ORF">CBQ26_05155</name>
</gene>
<feature type="signal peptide" evidence="1">
    <location>
        <begin position="1"/>
        <end position="23"/>
    </location>
</feature>
<dbReference type="EMBL" id="NHMK01000009">
    <property type="protein sequence ID" value="OWL97654.1"/>
    <property type="molecule type" value="Genomic_DNA"/>
</dbReference>
<dbReference type="Proteomes" id="UP000197208">
    <property type="component" value="Unassembled WGS sequence"/>
</dbReference>
<proteinExistence type="predicted"/>
<keyword evidence="3" id="KW-1185">Reference proteome</keyword>
<protein>
    <submittedName>
        <fullName evidence="2">Uncharacterized protein</fullName>
    </submittedName>
</protein>
<keyword evidence="1" id="KW-0732">Signal</keyword>
<feature type="chain" id="PRO_5012557704" evidence="1">
    <location>
        <begin position="24"/>
        <end position="98"/>
    </location>
</feature>
<reference evidence="2 3" key="1">
    <citation type="submission" date="2017-05" db="EMBL/GenBank/DDBJ databases">
        <title>De novo genome assembly of Deniococcus indicus strain DR1.</title>
        <authorList>
            <person name="Chauhan D."/>
            <person name="Yennamalli R.M."/>
            <person name="Priyadarshini R."/>
        </authorList>
    </citation>
    <scope>NUCLEOTIDE SEQUENCE [LARGE SCALE GENOMIC DNA]</scope>
    <source>
        <strain evidence="2 3">DR1</strain>
    </source>
</reference>
<comment type="caution">
    <text evidence="2">The sequence shown here is derived from an EMBL/GenBank/DDBJ whole genome shotgun (WGS) entry which is preliminary data.</text>
</comment>
<name>A0A246BPT1_9DEIO</name>
<accession>A0A246BPT1</accession>